<dbReference type="Gene3D" id="3.90.660.10">
    <property type="match status" value="2"/>
</dbReference>
<dbReference type="OrthoDB" id="7777654at2759"/>
<dbReference type="InterPro" id="IPR002937">
    <property type="entry name" value="Amino_oxidase"/>
</dbReference>
<gene>
    <name evidence="2" type="ORF">LAESUDRAFT_711566</name>
</gene>
<dbReference type="AlphaFoldDB" id="A0A165GHQ0"/>
<dbReference type="STRING" id="1314785.A0A165GHQ0"/>
<dbReference type="SUPFAM" id="SSF51905">
    <property type="entry name" value="FAD/NAD(P)-binding domain"/>
    <property type="match status" value="1"/>
</dbReference>
<feature type="domain" description="Amine oxidase" evidence="1">
    <location>
        <begin position="210"/>
        <end position="440"/>
    </location>
</feature>
<dbReference type="RefSeq" id="XP_040768104.1">
    <property type="nucleotide sequence ID" value="XM_040906844.1"/>
</dbReference>
<accession>A0A165GHQ0</accession>
<dbReference type="GO" id="GO:0001716">
    <property type="term" value="F:L-amino-acid oxidase activity"/>
    <property type="evidence" value="ECO:0007669"/>
    <property type="project" value="TreeGrafter"/>
</dbReference>
<dbReference type="InParanoid" id="A0A165GHQ0"/>
<proteinExistence type="predicted"/>
<dbReference type="InterPro" id="IPR036188">
    <property type="entry name" value="FAD/NAD-bd_sf"/>
</dbReference>
<evidence type="ECO:0000313" key="2">
    <source>
        <dbReference type="EMBL" id="KZT10364.1"/>
    </source>
</evidence>
<dbReference type="Gene3D" id="3.50.50.60">
    <property type="entry name" value="FAD/NAD(P)-binding domain"/>
    <property type="match status" value="1"/>
</dbReference>
<reference evidence="2 3" key="1">
    <citation type="journal article" date="2016" name="Mol. Biol. Evol.">
        <title>Comparative Genomics of Early-Diverging Mushroom-Forming Fungi Provides Insights into the Origins of Lignocellulose Decay Capabilities.</title>
        <authorList>
            <person name="Nagy L.G."/>
            <person name="Riley R."/>
            <person name="Tritt A."/>
            <person name="Adam C."/>
            <person name="Daum C."/>
            <person name="Floudas D."/>
            <person name="Sun H."/>
            <person name="Yadav J.S."/>
            <person name="Pangilinan J."/>
            <person name="Larsson K.H."/>
            <person name="Matsuura K."/>
            <person name="Barry K."/>
            <person name="Labutti K."/>
            <person name="Kuo R."/>
            <person name="Ohm R.A."/>
            <person name="Bhattacharya S.S."/>
            <person name="Shirouzu T."/>
            <person name="Yoshinaga Y."/>
            <person name="Martin F.M."/>
            <person name="Grigoriev I.V."/>
            <person name="Hibbett D.S."/>
        </authorList>
    </citation>
    <scope>NUCLEOTIDE SEQUENCE [LARGE SCALE GENOMIC DNA]</scope>
    <source>
        <strain evidence="2 3">93-53</strain>
    </source>
</reference>
<evidence type="ECO:0000313" key="3">
    <source>
        <dbReference type="Proteomes" id="UP000076871"/>
    </source>
</evidence>
<dbReference type="Proteomes" id="UP000076871">
    <property type="component" value="Unassembled WGS sequence"/>
</dbReference>
<name>A0A165GHQ0_9APHY</name>
<dbReference type="PANTHER" id="PTHR10742:SF342">
    <property type="entry name" value="AMINE OXIDASE"/>
    <property type="match status" value="1"/>
</dbReference>
<dbReference type="EMBL" id="KV427609">
    <property type="protein sequence ID" value="KZT10364.1"/>
    <property type="molecule type" value="Genomic_DNA"/>
</dbReference>
<organism evidence="2 3">
    <name type="scientific">Laetiporus sulphureus 93-53</name>
    <dbReference type="NCBI Taxonomy" id="1314785"/>
    <lineage>
        <taxon>Eukaryota</taxon>
        <taxon>Fungi</taxon>
        <taxon>Dikarya</taxon>
        <taxon>Basidiomycota</taxon>
        <taxon>Agaricomycotina</taxon>
        <taxon>Agaricomycetes</taxon>
        <taxon>Polyporales</taxon>
        <taxon>Laetiporus</taxon>
    </lineage>
</organism>
<dbReference type="GO" id="GO:0009063">
    <property type="term" value="P:amino acid catabolic process"/>
    <property type="evidence" value="ECO:0007669"/>
    <property type="project" value="TreeGrafter"/>
</dbReference>
<dbReference type="Pfam" id="PF13450">
    <property type="entry name" value="NAD_binding_8"/>
    <property type="match status" value="1"/>
</dbReference>
<dbReference type="PANTHER" id="PTHR10742">
    <property type="entry name" value="FLAVIN MONOAMINE OXIDASE"/>
    <property type="match status" value="1"/>
</dbReference>
<dbReference type="InterPro" id="IPR050281">
    <property type="entry name" value="Flavin_monoamine_oxidase"/>
</dbReference>
<dbReference type="Pfam" id="PF01593">
    <property type="entry name" value="Amino_oxidase"/>
    <property type="match status" value="1"/>
</dbReference>
<protein>
    <recommendedName>
        <fullName evidence="1">Amine oxidase domain-containing protein</fullName>
    </recommendedName>
</protein>
<dbReference type="GeneID" id="63823873"/>
<dbReference type="SUPFAM" id="SSF54373">
    <property type="entry name" value="FAD-linked reductases, C-terminal domain"/>
    <property type="match status" value="1"/>
</dbReference>
<dbReference type="Gene3D" id="1.10.10.1620">
    <property type="match status" value="1"/>
</dbReference>
<keyword evidence="3" id="KW-1185">Reference proteome</keyword>
<evidence type="ECO:0000259" key="1">
    <source>
        <dbReference type="Pfam" id="PF01593"/>
    </source>
</evidence>
<sequence>MSNPSRNTSMTQCAYPTATPLRPYEMVLYHDPLSHFGRNVIKDYHLPTLVSTVQQPDGNVDRSVLVGAKHPWVPMPRSATVGIIGAGVGGLYAAMMLESLGIQCEIVEASNRCGGRLFTYRFTDAKHDYYVPNIPEDFAEYNCDTLFDNVVDPFVQAIADDFKNDSKTGWDLMMQYDRYSTRLTESVLDSLAFAFPQEELKRYFIDHPKPEKSVRLTFVDGQTKSYAHVINTSTLASLRTMDLSDAYLDPAQNMVLRQLTDGPGAKIGVKFKTAWWEDPRVMTTFGPIVGGQSFTDRMVRTVVYPSYGAGTSQPSTVLIVSYTWTVDAVRWGALLADSSGERLKEIVLRDLAVIHGFDPVEGVAFLREQWADHFPFSWMNNPHTIGAFGLFGPSQFIQVFKNLTRPAAKGRLHFAGESVSVRHGWFVGVLDASWRAVRDIVIASFPQLLDGFEQKWRKEANWNDSIAARQFAISMHLQGKKWLWFNVPTHKPAIRAYFILPMLVSRDELSENSYANGGYAQRPHLVNCAKA</sequence>